<accession>A0A2T1AH63</accession>
<dbReference type="Proteomes" id="UP000237718">
    <property type="component" value="Unassembled WGS sequence"/>
</dbReference>
<dbReference type="EMBL" id="PVUF01000005">
    <property type="protein sequence ID" value="PRZ47932.1"/>
    <property type="molecule type" value="Genomic_DNA"/>
</dbReference>
<sequence length="328" mass="35686">MNVIGKATALLAAMVIATAGSTPQHAHAEDYITIGTGSVSGLYYPLGTAICRQLNKDRPRHGIRCTAEVSNGSVANLQALRDGRVDFAIVQSDWQALAYEGTPSLWRGLPFSDMRAVFSMHEEIFTVVARADAGISTFSDLRGMRVNIGNPGSGQRATMLALMNSLGWTFDSFSEVYELSAAQQSAGLCAGEFDAMVFAVGHPSASVEEATTACDSVLIPLDEPEIRAVIAGNKFFNFTQIPANLYRGNPLPVKSFGFAATLVTTRQKRLKVVHELVRSVFSELDMLRRAHPAFYQLKAPAMVGEYQAAPHHRAARAYYRAEELLPRN</sequence>
<feature type="signal peptide" evidence="1">
    <location>
        <begin position="1"/>
        <end position="28"/>
    </location>
</feature>
<dbReference type="Pfam" id="PF16868">
    <property type="entry name" value="NMT1_3"/>
    <property type="match status" value="1"/>
</dbReference>
<evidence type="ECO:0000313" key="3">
    <source>
        <dbReference type="Proteomes" id="UP000237718"/>
    </source>
</evidence>
<dbReference type="CDD" id="cd13568">
    <property type="entry name" value="PBP2_TAXI_TRAP_like_3"/>
    <property type="match status" value="1"/>
</dbReference>
<dbReference type="RefSeq" id="WP_106163736.1">
    <property type="nucleotide sequence ID" value="NZ_PVUF01000005.1"/>
</dbReference>
<keyword evidence="1" id="KW-0732">Signal</keyword>
<comment type="caution">
    <text evidence="2">The sequence shown here is derived from an EMBL/GenBank/DDBJ whole genome shotgun (WGS) entry which is preliminary data.</text>
</comment>
<organism evidence="2 3">
    <name type="scientific">Tritonibacter scottomollicae</name>
    <name type="common">Epibacterium scottomollicae</name>
    <dbReference type="NCBI Taxonomy" id="483013"/>
    <lineage>
        <taxon>Bacteria</taxon>
        <taxon>Pseudomonadati</taxon>
        <taxon>Pseudomonadota</taxon>
        <taxon>Alphaproteobacteria</taxon>
        <taxon>Rhodobacterales</taxon>
        <taxon>Paracoccaceae</taxon>
        <taxon>Tritonibacter</taxon>
    </lineage>
</organism>
<feature type="chain" id="PRO_5015448683" description="TRAP transporter TAXI family solute receptor" evidence="1">
    <location>
        <begin position="29"/>
        <end position="328"/>
    </location>
</feature>
<dbReference type="Gene3D" id="3.40.190.10">
    <property type="entry name" value="Periplasmic binding protein-like II"/>
    <property type="match status" value="2"/>
</dbReference>
<name>A0A2T1AH63_TRISK</name>
<proteinExistence type="predicted"/>
<dbReference type="InterPro" id="IPR011852">
    <property type="entry name" value="TRAP_TAXI"/>
</dbReference>
<evidence type="ECO:0000256" key="1">
    <source>
        <dbReference type="SAM" id="SignalP"/>
    </source>
</evidence>
<dbReference type="SUPFAM" id="SSF53850">
    <property type="entry name" value="Periplasmic binding protein-like II"/>
    <property type="match status" value="1"/>
</dbReference>
<evidence type="ECO:0000313" key="2">
    <source>
        <dbReference type="EMBL" id="PRZ47932.1"/>
    </source>
</evidence>
<dbReference type="PANTHER" id="PTHR42941">
    <property type="entry name" value="SLL1037 PROTEIN"/>
    <property type="match status" value="1"/>
</dbReference>
<dbReference type="AlphaFoldDB" id="A0A2T1AH63"/>
<dbReference type="OrthoDB" id="9776669at2"/>
<protein>
    <recommendedName>
        <fullName evidence="4">TRAP transporter TAXI family solute receptor</fullName>
    </recommendedName>
</protein>
<gene>
    <name evidence="2" type="ORF">CLV89_105155</name>
</gene>
<dbReference type="NCBIfam" id="TIGR02122">
    <property type="entry name" value="TRAP_TAXI"/>
    <property type="match status" value="1"/>
</dbReference>
<dbReference type="PANTHER" id="PTHR42941:SF1">
    <property type="entry name" value="SLL1037 PROTEIN"/>
    <property type="match status" value="1"/>
</dbReference>
<reference evidence="2 3" key="1">
    <citation type="submission" date="2018-03" db="EMBL/GenBank/DDBJ databases">
        <title>Genomic Encyclopedia of Archaeal and Bacterial Type Strains, Phase II (KMG-II): from individual species to whole genera.</title>
        <authorList>
            <person name="Goeker M."/>
        </authorList>
    </citation>
    <scope>NUCLEOTIDE SEQUENCE [LARGE SCALE GENOMIC DNA]</scope>
    <source>
        <strain evidence="2 3">DSM 25328</strain>
    </source>
</reference>
<evidence type="ECO:0008006" key="4">
    <source>
        <dbReference type="Google" id="ProtNLM"/>
    </source>
</evidence>